<evidence type="ECO:0000313" key="3">
    <source>
        <dbReference type="Proteomes" id="UP000887569"/>
    </source>
</evidence>
<evidence type="ECO:0000256" key="1">
    <source>
        <dbReference type="ARBA" id="ARBA00035290"/>
    </source>
</evidence>
<dbReference type="WBParaSite" id="PgB02X_g151_t01">
    <property type="protein sequence ID" value="PgB02X_g151_t01"/>
    <property type="gene ID" value="PgB02X_g151"/>
</dbReference>
<dbReference type="GO" id="GO:0005840">
    <property type="term" value="C:ribosome"/>
    <property type="evidence" value="ECO:0007669"/>
    <property type="project" value="InterPro"/>
</dbReference>
<protein>
    <recommendedName>
        <fullName evidence="1">Large ribosomal subunit protein bL17m</fullName>
    </recommendedName>
    <alternativeName>
        <fullName evidence="2">39S ribosomal protein L17, mitochondrial</fullName>
    </alternativeName>
</protein>
<accession>A0A914ZL05</accession>
<dbReference type="InterPro" id="IPR036373">
    <property type="entry name" value="Ribosomal_bL17_sf"/>
</dbReference>
<dbReference type="InterPro" id="IPR000456">
    <property type="entry name" value="Ribosomal_bL17"/>
</dbReference>
<evidence type="ECO:0000313" key="4">
    <source>
        <dbReference type="WBParaSite" id="PgB02X_g151_t01"/>
    </source>
</evidence>
<name>A0A914ZL05_PARUN</name>
<dbReference type="Gene3D" id="3.90.1030.10">
    <property type="entry name" value="Ribosomal protein L17"/>
    <property type="match status" value="1"/>
</dbReference>
<organism evidence="3 4">
    <name type="scientific">Parascaris univalens</name>
    <name type="common">Nematode worm</name>
    <dbReference type="NCBI Taxonomy" id="6257"/>
    <lineage>
        <taxon>Eukaryota</taxon>
        <taxon>Metazoa</taxon>
        <taxon>Ecdysozoa</taxon>
        <taxon>Nematoda</taxon>
        <taxon>Chromadorea</taxon>
        <taxon>Rhabditida</taxon>
        <taxon>Spirurina</taxon>
        <taxon>Ascaridomorpha</taxon>
        <taxon>Ascaridoidea</taxon>
        <taxon>Ascarididae</taxon>
        <taxon>Parascaris</taxon>
    </lineage>
</organism>
<keyword evidence="3" id="KW-1185">Reference proteome</keyword>
<dbReference type="GO" id="GO:0006412">
    <property type="term" value="P:translation"/>
    <property type="evidence" value="ECO:0007669"/>
    <property type="project" value="InterPro"/>
</dbReference>
<dbReference type="SUPFAM" id="SSF64263">
    <property type="entry name" value="Prokaryotic ribosomal protein L17"/>
    <property type="match status" value="1"/>
</dbReference>
<sequence>GIYRDVDLLLIVLSEIYARFIRVSSAVKWHYRKMACSSRISSSLPRIRATIGHIPQKLKTERIDINRSRLEILRRLVTRLVREERCEFPLNRAVEVRQYMERLLQLGIFRERDDPYMNEMVDWWLIEGDLREKFFDVLVPRFAHDPDIQKCRFAMVPIKTS</sequence>
<dbReference type="AlphaFoldDB" id="A0A914ZL05"/>
<reference evidence="4" key="1">
    <citation type="submission" date="2022-11" db="UniProtKB">
        <authorList>
            <consortium name="WormBaseParasite"/>
        </authorList>
    </citation>
    <scope>IDENTIFICATION</scope>
</reference>
<dbReference type="GO" id="GO:0003735">
    <property type="term" value="F:structural constituent of ribosome"/>
    <property type="evidence" value="ECO:0007669"/>
    <property type="project" value="InterPro"/>
</dbReference>
<dbReference type="Pfam" id="PF01196">
    <property type="entry name" value="Ribosomal_L17"/>
    <property type="match status" value="1"/>
</dbReference>
<dbReference type="Proteomes" id="UP000887569">
    <property type="component" value="Unplaced"/>
</dbReference>
<evidence type="ECO:0000256" key="2">
    <source>
        <dbReference type="ARBA" id="ARBA00035413"/>
    </source>
</evidence>
<proteinExistence type="predicted"/>